<gene>
    <name evidence="4" type="ORF">MKW94_005853</name>
</gene>
<protein>
    <recommendedName>
        <fullName evidence="3">PLAT domain-containing protein</fullName>
    </recommendedName>
</protein>
<dbReference type="InterPro" id="IPR036392">
    <property type="entry name" value="PLAT/LH2_dom_sf"/>
</dbReference>
<dbReference type="SUPFAM" id="SSF49723">
    <property type="entry name" value="Lipase/lipooxygenase domain (PLAT/LH2 domain)"/>
    <property type="match status" value="1"/>
</dbReference>
<evidence type="ECO:0000256" key="2">
    <source>
        <dbReference type="SAM" id="SignalP"/>
    </source>
</evidence>
<dbReference type="EMBL" id="JAJJMA010110373">
    <property type="protein sequence ID" value="MCL7031259.1"/>
    <property type="molecule type" value="Genomic_DNA"/>
</dbReference>
<dbReference type="PROSITE" id="PS50095">
    <property type="entry name" value="PLAT"/>
    <property type="match status" value="1"/>
</dbReference>
<evidence type="ECO:0000259" key="3">
    <source>
        <dbReference type="PROSITE" id="PS50095"/>
    </source>
</evidence>
<evidence type="ECO:0000313" key="5">
    <source>
        <dbReference type="Proteomes" id="UP001177140"/>
    </source>
</evidence>
<dbReference type="Proteomes" id="UP001177140">
    <property type="component" value="Unassembled WGS sequence"/>
</dbReference>
<accession>A0AA41S817</accession>
<keyword evidence="5" id="KW-1185">Reference proteome</keyword>
<dbReference type="Pfam" id="PF01477">
    <property type="entry name" value="PLAT"/>
    <property type="match status" value="1"/>
</dbReference>
<feature type="chain" id="PRO_5041424754" description="PLAT domain-containing protein" evidence="2">
    <location>
        <begin position="28"/>
        <end position="188"/>
    </location>
</feature>
<organism evidence="4 5">
    <name type="scientific">Papaver nudicaule</name>
    <name type="common">Iceland poppy</name>
    <dbReference type="NCBI Taxonomy" id="74823"/>
    <lineage>
        <taxon>Eukaryota</taxon>
        <taxon>Viridiplantae</taxon>
        <taxon>Streptophyta</taxon>
        <taxon>Embryophyta</taxon>
        <taxon>Tracheophyta</taxon>
        <taxon>Spermatophyta</taxon>
        <taxon>Magnoliopsida</taxon>
        <taxon>Ranunculales</taxon>
        <taxon>Papaveraceae</taxon>
        <taxon>Papaveroideae</taxon>
        <taxon>Papaver</taxon>
    </lineage>
</organism>
<reference evidence="4" key="1">
    <citation type="submission" date="2022-03" db="EMBL/GenBank/DDBJ databases">
        <title>A functionally conserved STORR gene fusion in Papaver species that diverged 16.8 million years ago.</title>
        <authorList>
            <person name="Catania T."/>
        </authorList>
    </citation>
    <scope>NUCLEOTIDE SEQUENCE</scope>
    <source>
        <strain evidence="4">S-191538</strain>
    </source>
</reference>
<dbReference type="PANTHER" id="PTHR31718:SF70">
    <property type="entry name" value="LIPOXYGENASE HOMOLOGY DOMAIN-CONTAINING PROTEIN 1-LIKE"/>
    <property type="match status" value="1"/>
</dbReference>
<comment type="caution">
    <text evidence="4">The sequence shown here is derived from an EMBL/GenBank/DDBJ whole genome shotgun (WGS) entry which is preliminary data.</text>
</comment>
<name>A0AA41S817_PAPNU</name>
<dbReference type="InterPro" id="IPR001024">
    <property type="entry name" value="PLAT/LH2_dom"/>
</dbReference>
<dbReference type="Gene3D" id="2.60.60.20">
    <property type="entry name" value="PLAT/LH2 domain"/>
    <property type="match status" value="1"/>
</dbReference>
<evidence type="ECO:0000256" key="1">
    <source>
        <dbReference type="PROSITE-ProRule" id="PRU00152"/>
    </source>
</evidence>
<feature type="domain" description="PLAT" evidence="3">
    <location>
        <begin position="38"/>
        <end position="165"/>
    </location>
</feature>
<dbReference type="AlphaFoldDB" id="A0AA41S817"/>
<feature type="signal peptide" evidence="2">
    <location>
        <begin position="1"/>
        <end position="27"/>
    </location>
</feature>
<keyword evidence="2" id="KW-0732">Signal</keyword>
<proteinExistence type="predicted"/>
<evidence type="ECO:0000313" key="4">
    <source>
        <dbReference type="EMBL" id="MCL7031259.1"/>
    </source>
</evidence>
<comment type="caution">
    <text evidence="1">Lacks conserved residue(s) required for the propagation of feature annotation.</text>
</comment>
<sequence>MAQAKVNHGSLFLVSLLLLSLAFICQSNDSDSDSNDDCVYTIYIRTSSIIKGGTDSKISLTLYNKHGKTFDIPNIETWGGLMEPGHDYFERGNLDIFSGRGDCFEHRICGMILTSDGTGWGHGWYVNYVELTTTGKHKNCHKQLFTVEQWLATDTYPWNLTAVRDNCESITSRLSYSKSEELKPQLNV</sequence>
<dbReference type="PANTHER" id="PTHR31718">
    <property type="entry name" value="PLAT DOMAIN-CONTAINING PROTEIN"/>
    <property type="match status" value="1"/>
</dbReference>